<gene>
    <name evidence="3" type="ORF">ACFONP_14215</name>
</gene>
<proteinExistence type="inferred from homology"/>
<name>A0ABV7MEJ0_9PROT</name>
<keyword evidence="2" id="KW-0472">Membrane</keyword>
<keyword evidence="2" id="KW-1133">Transmembrane helix</keyword>
<dbReference type="PANTHER" id="PTHR33219">
    <property type="entry name" value="YLMG HOMOLOG PROTEIN 2, CHLOROPLASTIC"/>
    <property type="match status" value="1"/>
</dbReference>
<comment type="similarity">
    <text evidence="1">Belongs to the YggT family.</text>
</comment>
<evidence type="ECO:0000313" key="4">
    <source>
        <dbReference type="Proteomes" id="UP001595607"/>
    </source>
</evidence>
<evidence type="ECO:0000256" key="2">
    <source>
        <dbReference type="SAM" id="Phobius"/>
    </source>
</evidence>
<dbReference type="PANTHER" id="PTHR33219:SF14">
    <property type="entry name" value="PROTEIN COFACTOR ASSEMBLY OF COMPLEX C SUBUNIT B CCB3, CHLOROPLASTIC-RELATED"/>
    <property type="match status" value="1"/>
</dbReference>
<keyword evidence="2" id="KW-0812">Transmembrane</keyword>
<feature type="transmembrane region" description="Helical" evidence="2">
    <location>
        <begin position="67"/>
        <end position="87"/>
    </location>
</feature>
<reference evidence="4" key="1">
    <citation type="journal article" date="2019" name="Int. J. Syst. Evol. Microbiol.">
        <title>The Global Catalogue of Microorganisms (GCM) 10K type strain sequencing project: providing services to taxonomists for standard genome sequencing and annotation.</title>
        <authorList>
            <consortium name="The Broad Institute Genomics Platform"/>
            <consortium name="The Broad Institute Genome Sequencing Center for Infectious Disease"/>
            <person name="Wu L."/>
            <person name="Ma J."/>
        </authorList>
    </citation>
    <scope>NUCLEOTIDE SEQUENCE [LARGE SCALE GENOMIC DNA]</scope>
    <source>
        <strain evidence="4">KCTC 22245</strain>
    </source>
</reference>
<organism evidence="3 4">
    <name type="scientific">Parvularcula lutaonensis</name>
    <dbReference type="NCBI Taxonomy" id="491923"/>
    <lineage>
        <taxon>Bacteria</taxon>
        <taxon>Pseudomonadati</taxon>
        <taxon>Pseudomonadota</taxon>
        <taxon>Alphaproteobacteria</taxon>
        <taxon>Parvularculales</taxon>
        <taxon>Parvularculaceae</taxon>
        <taxon>Parvularcula</taxon>
    </lineage>
</organism>
<protein>
    <submittedName>
        <fullName evidence="3">YggT family protein</fullName>
    </submittedName>
</protein>
<evidence type="ECO:0000256" key="1">
    <source>
        <dbReference type="ARBA" id="ARBA00010894"/>
    </source>
</evidence>
<feature type="transmembrane region" description="Helical" evidence="2">
    <location>
        <begin position="6"/>
        <end position="29"/>
    </location>
</feature>
<dbReference type="InterPro" id="IPR003425">
    <property type="entry name" value="CCB3/YggT"/>
</dbReference>
<dbReference type="Pfam" id="PF02325">
    <property type="entry name" value="CCB3_YggT"/>
    <property type="match status" value="1"/>
</dbReference>
<sequence length="96" mass="10944">MNAIFLLILAILDLYKLVLIITIVMSWLFTFGVINRYNQVVDAVWNVCTALTEPVLRPIRNILPSMGGLDLSPLVVFFAILFLQNFIRYDLMPALT</sequence>
<evidence type="ECO:0000313" key="3">
    <source>
        <dbReference type="EMBL" id="MFC3303883.1"/>
    </source>
</evidence>
<keyword evidence="4" id="KW-1185">Reference proteome</keyword>
<accession>A0ABV7MEJ0</accession>
<dbReference type="RefSeq" id="WP_189576829.1">
    <property type="nucleotide sequence ID" value="NZ_BMXU01000002.1"/>
</dbReference>
<comment type="caution">
    <text evidence="3">The sequence shown here is derived from an EMBL/GenBank/DDBJ whole genome shotgun (WGS) entry which is preliminary data.</text>
</comment>
<dbReference type="Proteomes" id="UP001595607">
    <property type="component" value="Unassembled WGS sequence"/>
</dbReference>
<dbReference type="EMBL" id="JBHRVA010000003">
    <property type="protein sequence ID" value="MFC3303883.1"/>
    <property type="molecule type" value="Genomic_DNA"/>
</dbReference>